<feature type="transmembrane region" description="Helical" evidence="1">
    <location>
        <begin position="41"/>
        <end position="63"/>
    </location>
</feature>
<comment type="caution">
    <text evidence="2">The sequence shown here is derived from an EMBL/GenBank/DDBJ whole genome shotgun (WGS) entry which is preliminary data.</text>
</comment>
<evidence type="ECO:0000256" key="1">
    <source>
        <dbReference type="SAM" id="Phobius"/>
    </source>
</evidence>
<keyword evidence="1" id="KW-0472">Membrane</keyword>
<gene>
    <name evidence="2" type="ORF">RchiOBHm_Chr2g0102641</name>
</gene>
<accession>A0A2P6RMP7</accession>
<dbReference type="Proteomes" id="UP000238479">
    <property type="component" value="Chromosome 2"/>
</dbReference>
<keyword evidence="1" id="KW-1133">Transmembrane helix</keyword>
<dbReference type="AlphaFoldDB" id="A0A2P6RMP7"/>
<reference evidence="2 3" key="1">
    <citation type="journal article" date="2018" name="Nat. Genet.">
        <title>The Rosa genome provides new insights in the design of modern roses.</title>
        <authorList>
            <person name="Bendahmane M."/>
        </authorList>
    </citation>
    <scope>NUCLEOTIDE SEQUENCE [LARGE SCALE GENOMIC DNA]</scope>
    <source>
        <strain evidence="3">cv. Old Blush</strain>
    </source>
</reference>
<organism evidence="2 3">
    <name type="scientific">Rosa chinensis</name>
    <name type="common">China rose</name>
    <dbReference type="NCBI Taxonomy" id="74649"/>
    <lineage>
        <taxon>Eukaryota</taxon>
        <taxon>Viridiplantae</taxon>
        <taxon>Streptophyta</taxon>
        <taxon>Embryophyta</taxon>
        <taxon>Tracheophyta</taxon>
        <taxon>Spermatophyta</taxon>
        <taxon>Magnoliopsida</taxon>
        <taxon>eudicotyledons</taxon>
        <taxon>Gunneridae</taxon>
        <taxon>Pentapetalae</taxon>
        <taxon>rosids</taxon>
        <taxon>fabids</taxon>
        <taxon>Rosales</taxon>
        <taxon>Rosaceae</taxon>
        <taxon>Rosoideae</taxon>
        <taxon>Rosoideae incertae sedis</taxon>
        <taxon>Rosa</taxon>
    </lineage>
</organism>
<dbReference type="EMBL" id="PDCK01000040">
    <property type="protein sequence ID" value="PRQ47705.1"/>
    <property type="molecule type" value="Genomic_DNA"/>
</dbReference>
<protein>
    <submittedName>
        <fullName evidence="2">Uncharacterized protein</fullName>
    </submittedName>
</protein>
<proteinExistence type="predicted"/>
<dbReference type="Gramene" id="PRQ47705">
    <property type="protein sequence ID" value="PRQ47705"/>
    <property type="gene ID" value="RchiOBHm_Chr2g0102641"/>
</dbReference>
<name>A0A2P6RMP7_ROSCH</name>
<evidence type="ECO:0000313" key="2">
    <source>
        <dbReference type="EMBL" id="PRQ47705.1"/>
    </source>
</evidence>
<evidence type="ECO:0000313" key="3">
    <source>
        <dbReference type="Proteomes" id="UP000238479"/>
    </source>
</evidence>
<keyword evidence="3" id="KW-1185">Reference proteome</keyword>
<sequence>MHDCRISIGGLEQCELLLLESGLGAWLLKLVVICRCESTCGLVAVLLFCTIAVLVLDICYIGIHESEFSCNVALYG</sequence>
<keyword evidence="1" id="KW-0812">Transmembrane</keyword>